<accession>A0ABQ9ZG15</accession>
<dbReference type="Proteomes" id="UP001234178">
    <property type="component" value="Unassembled WGS sequence"/>
</dbReference>
<organism evidence="1 2">
    <name type="scientific">Daphnia magna</name>
    <dbReference type="NCBI Taxonomy" id="35525"/>
    <lineage>
        <taxon>Eukaryota</taxon>
        <taxon>Metazoa</taxon>
        <taxon>Ecdysozoa</taxon>
        <taxon>Arthropoda</taxon>
        <taxon>Crustacea</taxon>
        <taxon>Branchiopoda</taxon>
        <taxon>Diplostraca</taxon>
        <taxon>Cladocera</taxon>
        <taxon>Anomopoda</taxon>
        <taxon>Daphniidae</taxon>
        <taxon>Daphnia</taxon>
    </lineage>
</organism>
<comment type="caution">
    <text evidence="1">The sequence shown here is derived from an EMBL/GenBank/DDBJ whole genome shotgun (WGS) entry which is preliminary data.</text>
</comment>
<gene>
    <name evidence="1" type="ORF">OUZ56_020973</name>
</gene>
<evidence type="ECO:0000313" key="1">
    <source>
        <dbReference type="EMBL" id="KAK4011864.1"/>
    </source>
</evidence>
<sequence length="112" mass="12951">MMSKYCPTVFIHEDFWQAKVPILSDMTFIPNELADDVFFLDKVRVRTCHRQDVISHPYMEKIKMEDSMNITANCCSTSGNRFSEYFIGFRVPTCVELVPFFANHLATTSPIS</sequence>
<name>A0ABQ9ZG15_9CRUS</name>
<dbReference type="EMBL" id="JAOYFB010000003">
    <property type="protein sequence ID" value="KAK4011864.1"/>
    <property type="molecule type" value="Genomic_DNA"/>
</dbReference>
<evidence type="ECO:0000313" key="2">
    <source>
        <dbReference type="Proteomes" id="UP001234178"/>
    </source>
</evidence>
<protein>
    <submittedName>
        <fullName evidence="1">Uncharacterized protein</fullName>
    </submittedName>
</protein>
<reference evidence="1 2" key="1">
    <citation type="journal article" date="2023" name="Nucleic Acids Res.">
        <title>The hologenome of Daphnia magna reveals possible DNA methylation and microbiome-mediated evolution of the host genome.</title>
        <authorList>
            <person name="Chaturvedi A."/>
            <person name="Li X."/>
            <person name="Dhandapani V."/>
            <person name="Marshall H."/>
            <person name="Kissane S."/>
            <person name="Cuenca-Cambronero M."/>
            <person name="Asole G."/>
            <person name="Calvet F."/>
            <person name="Ruiz-Romero M."/>
            <person name="Marangio P."/>
            <person name="Guigo R."/>
            <person name="Rago D."/>
            <person name="Mirbahai L."/>
            <person name="Eastwood N."/>
            <person name="Colbourne J.K."/>
            <person name="Zhou J."/>
            <person name="Mallon E."/>
            <person name="Orsini L."/>
        </authorList>
    </citation>
    <scope>NUCLEOTIDE SEQUENCE [LARGE SCALE GENOMIC DNA]</scope>
    <source>
        <strain evidence="1">LRV0_1</strain>
    </source>
</reference>
<proteinExistence type="predicted"/>
<keyword evidence="2" id="KW-1185">Reference proteome</keyword>